<keyword evidence="4" id="KW-0551">Lipid droplet</keyword>
<feature type="region of interest" description="Disordered" evidence="8">
    <location>
        <begin position="126"/>
        <end position="155"/>
    </location>
</feature>
<evidence type="ECO:0000256" key="4">
    <source>
        <dbReference type="ARBA" id="ARBA00022677"/>
    </source>
</evidence>
<evidence type="ECO:0000313" key="11">
    <source>
        <dbReference type="Proteomes" id="UP000824890"/>
    </source>
</evidence>
<comment type="similarity">
    <text evidence="3">Belongs to the oleosin family.</text>
</comment>
<reference evidence="10 11" key="1">
    <citation type="submission" date="2021-05" db="EMBL/GenBank/DDBJ databases">
        <title>Genome Assembly of Synthetic Allotetraploid Brassica napus Reveals Homoeologous Exchanges between Subgenomes.</title>
        <authorList>
            <person name="Davis J.T."/>
        </authorList>
    </citation>
    <scope>NUCLEOTIDE SEQUENCE [LARGE SCALE GENOMIC DNA]</scope>
    <source>
        <strain evidence="11">cv. Da-Ae</strain>
        <tissue evidence="10">Seedling</tissue>
    </source>
</reference>
<evidence type="ECO:0000256" key="3">
    <source>
        <dbReference type="ARBA" id="ARBA00010858"/>
    </source>
</evidence>
<dbReference type="Proteomes" id="UP000824890">
    <property type="component" value="Unassembled WGS sequence"/>
</dbReference>
<protein>
    <recommendedName>
        <fullName evidence="12">Oleosin</fullName>
    </recommendedName>
</protein>
<comment type="subcellular location">
    <subcellularLocation>
        <location evidence="2">Lipid droplet</location>
    </subcellularLocation>
    <subcellularLocation>
        <location evidence="1">Membrane</location>
        <topology evidence="1">Multi-pass membrane protein</topology>
    </subcellularLocation>
</comment>
<dbReference type="PANTHER" id="PTHR33203">
    <property type="entry name" value="OLEOSIN"/>
    <property type="match status" value="1"/>
</dbReference>
<dbReference type="PANTHER" id="PTHR33203:SF26">
    <property type="entry name" value="GLYCINE-RICH PROTEIN-RELATED"/>
    <property type="match status" value="1"/>
</dbReference>
<dbReference type="Pfam" id="PF01277">
    <property type="entry name" value="Oleosin"/>
    <property type="match status" value="1"/>
</dbReference>
<sequence length="155" mass="16696">MNVYRTVHVDFHKVLHKIPFSSHQQTTTIQLHISAGYQKMFEIIQAAITGGAALALLVLASITLGGSAVGLAVTTPLFVIFSPILVPATIATAFLATGFTASGSIGAMAITIFMWLFKKITGKNPPKIPFLTPKNPTTEGGEKEDKKKEKEKKDE</sequence>
<evidence type="ECO:0000256" key="5">
    <source>
        <dbReference type="ARBA" id="ARBA00022692"/>
    </source>
</evidence>
<keyword evidence="7 9" id="KW-0472">Membrane</keyword>
<feature type="transmembrane region" description="Helical" evidence="9">
    <location>
        <begin position="94"/>
        <end position="117"/>
    </location>
</feature>
<evidence type="ECO:0000256" key="6">
    <source>
        <dbReference type="ARBA" id="ARBA00022989"/>
    </source>
</evidence>
<proteinExistence type="inferred from homology"/>
<gene>
    <name evidence="10" type="ORF">HID58_008348</name>
</gene>
<feature type="transmembrane region" description="Helical" evidence="9">
    <location>
        <begin position="43"/>
        <end position="62"/>
    </location>
</feature>
<feature type="compositionally biased region" description="Basic and acidic residues" evidence="8">
    <location>
        <begin position="140"/>
        <end position="155"/>
    </location>
</feature>
<evidence type="ECO:0000256" key="7">
    <source>
        <dbReference type="ARBA" id="ARBA00023136"/>
    </source>
</evidence>
<evidence type="ECO:0008006" key="12">
    <source>
        <dbReference type="Google" id="ProtNLM"/>
    </source>
</evidence>
<keyword evidence="5 9" id="KW-0812">Transmembrane</keyword>
<feature type="transmembrane region" description="Helical" evidence="9">
    <location>
        <begin position="69"/>
        <end position="88"/>
    </location>
</feature>
<dbReference type="InterPro" id="IPR000136">
    <property type="entry name" value="Oleosin"/>
</dbReference>
<organism evidence="10 11">
    <name type="scientific">Brassica napus</name>
    <name type="common">Rape</name>
    <dbReference type="NCBI Taxonomy" id="3708"/>
    <lineage>
        <taxon>Eukaryota</taxon>
        <taxon>Viridiplantae</taxon>
        <taxon>Streptophyta</taxon>
        <taxon>Embryophyta</taxon>
        <taxon>Tracheophyta</taxon>
        <taxon>Spermatophyta</taxon>
        <taxon>Magnoliopsida</taxon>
        <taxon>eudicotyledons</taxon>
        <taxon>Gunneridae</taxon>
        <taxon>Pentapetalae</taxon>
        <taxon>rosids</taxon>
        <taxon>malvids</taxon>
        <taxon>Brassicales</taxon>
        <taxon>Brassicaceae</taxon>
        <taxon>Brassiceae</taxon>
        <taxon>Brassica</taxon>
    </lineage>
</organism>
<comment type="caution">
    <text evidence="10">The sequence shown here is derived from an EMBL/GenBank/DDBJ whole genome shotgun (WGS) entry which is preliminary data.</text>
</comment>
<evidence type="ECO:0000256" key="1">
    <source>
        <dbReference type="ARBA" id="ARBA00004141"/>
    </source>
</evidence>
<keyword evidence="11" id="KW-1185">Reference proteome</keyword>
<evidence type="ECO:0000256" key="9">
    <source>
        <dbReference type="SAM" id="Phobius"/>
    </source>
</evidence>
<evidence type="ECO:0000313" key="10">
    <source>
        <dbReference type="EMBL" id="KAH0931231.1"/>
    </source>
</evidence>
<accession>A0ABQ8DPD5</accession>
<dbReference type="EMBL" id="JAGKQM010000003">
    <property type="protein sequence ID" value="KAH0931231.1"/>
    <property type="molecule type" value="Genomic_DNA"/>
</dbReference>
<name>A0ABQ8DPD5_BRANA</name>
<keyword evidence="6 9" id="KW-1133">Transmembrane helix</keyword>
<evidence type="ECO:0000256" key="8">
    <source>
        <dbReference type="SAM" id="MobiDB-lite"/>
    </source>
</evidence>
<evidence type="ECO:0000256" key="2">
    <source>
        <dbReference type="ARBA" id="ARBA00004502"/>
    </source>
</evidence>